<evidence type="ECO:0000313" key="2">
    <source>
        <dbReference type="EMBL" id="RIA81369.1"/>
    </source>
</evidence>
<keyword evidence="1" id="KW-1133">Transmembrane helix</keyword>
<evidence type="ECO:0000256" key="1">
    <source>
        <dbReference type="SAM" id="Phobius"/>
    </source>
</evidence>
<gene>
    <name evidence="2" type="ORF">C1645_837111</name>
</gene>
<keyword evidence="1" id="KW-0472">Membrane</keyword>
<dbReference type="AlphaFoldDB" id="A0A397S975"/>
<sequence length="79" mass="8938">MYHKANVIGKYMVISFVTNITQPVQPAQQMQTVQNIGIIIGSLISITLISFGVFFLYKWSKKTKCQKYIASIPHILSDC</sequence>
<dbReference type="EMBL" id="QKYT01000807">
    <property type="protein sequence ID" value="RIA81369.1"/>
    <property type="molecule type" value="Genomic_DNA"/>
</dbReference>
<feature type="transmembrane region" description="Helical" evidence="1">
    <location>
        <begin position="36"/>
        <end position="57"/>
    </location>
</feature>
<protein>
    <submittedName>
        <fullName evidence="2">Uncharacterized protein</fullName>
    </submittedName>
</protein>
<dbReference type="Proteomes" id="UP000265703">
    <property type="component" value="Unassembled WGS sequence"/>
</dbReference>
<organism evidence="2 3">
    <name type="scientific">Glomus cerebriforme</name>
    <dbReference type="NCBI Taxonomy" id="658196"/>
    <lineage>
        <taxon>Eukaryota</taxon>
        <taxon>Fungi</taxon>
        <taxon>Fungi incertae sedis</taxon>
        <taxon>Mucoromycota</taxon>
        <taxon>Glomeromycotina</taxon>
        <taxon>Glomeromycetes</taxon>
        <taxon>Glomerales</taxon>
        <taxon>Glomeraceae</taxon>
        <taxon>Glomus</taxon>
    </lineage>
</organism>
<accession>A0A397S975</accession>
<evidence type="ECO:0000313" key="3">
    <source>
        <dbReference type="Proteomes" id="UP000265703"/>
    </source>
</evidence>
<keyword evidence="1" id="KW-0812">Transmembrane</keyword>
<reference evidence="2 3" key="1">
    <citation type="submission" date="2018-06" db="EMBL/GenBank/DDBJ databases">
        <title>Comparative genomics reveals the genomic features of Rhizophagus irregularis, R. cerebriforme, R. diaphanum and Gigaspora rosea, and their symbiotic lifestyle signature.</title>
        <authorList>
            <person name="Morin E."/>
            <person name="San Clemente H."/>
            <person name="Chen E.C.H."/>
            <person name="De La Providencia I."/>
            <person name="Hainaut M."/>
            <person name="Kuo A."/>
            <person name="Kohler A."/>
            <person name="Murat C."/>
            <person name="Tang N."/>
            <person name="Roy S."/>
            <person name="Loubradou J."/>
            <person name="Henrissat B."/>
            <person name="Grigoriev I.V."/>
            <person name="Corradi N."/>
            <person name="Roux C."/>
            <person name="Martin F.M."/>
        </authorList>
    </citation>
    <scope>NUCLEOTIDE SEQUENCE [LARGE SCALE GENOMIC DNA]</scope>
    <source>
        <strain evidence="2 3">DAOM 227022</strain>
    </source>
</reference>
<proteinExistence type="predicted"/>
<comment type="caution">
    <text evidence="2">The sequence shown here is derived from an EMBL/GenBank/DDBJ whole genome shotgun (WGS) entry which is preliminary data.</text>
</comment>
<keyword evidence="3" id="KW-1185">Reference proteome</keyword>
<name>A0A397S975_9GLOM</name>